<proteinExistence type="predicted"/>
<dbReference type="PANTHER" id="PTHR43384:SF4">
    <property type="entry name" value="CELLULOSE BIOSYNTHESIS PROTEIN BCSQ-RELATED"/>
    <property type="match status" value="1"/>
</dbReference>
<dbReference type="GO" id="GO:0009898">
    <property type="term" value="C:cytoplasmic side of plasma membrane"/>
    <property type="evidence" value="ECO:0007669"/>
    <property type="project" value="TreeGrafter"/>
</dbReference>
<dbReference type="InterPro" id="IPR027417">
    <property type="entry name" value="P-loop_NTPase"/>
</dbReference>
<protein>
    <submittedName>
        <fullName evidence="4">MinD/ParA family protein</fullName>
    </submittedName>
</protein>
<dbReference type="InterPro" id="IPR025669">
    <property type="entry name" value="AAA_dom"/>
</dbReference>
<dbReference type="PIRSF" id="PIRSF003092">
    <property type="entry name" value="MinD"/>
    <property type="match status" value="1"/>
</dbReference>
<dbReference type="Pfam" id="PF13614">
    <property type="entry name" value="AAA_31"/>
    <property type="match status" value="1"/>
</dbReference>
<comment type="caution">
    <text evidence="4">The sequence shown here is derived from an EMBL/GenBank/DDBJ whole genome shotgun (WGS) entry which is preliminary data.</text>
</comment>
<keyword evidence="2" id="KW-0067">ATP-binding</keyword>
<evidence type="ECO:0000313" key="4">
    <source>
        <dbReference type="EMBL" id="HEC67517.1"/>
    </source>
</evidence>
<dbReference type="Gene3D" id="3.40.50.300">
    <property type="entry name" value="P-loop containing nucleotide triphosphate hydrolases"/>
    <property type="match status" value="1"/>
</dbReference>
<dbReference type="GO" id="GO:0016887">
    <property type="term" value="F:ATP hydrolysis activity"/>
    <property type="evidence" value="ECO:0007669"/>
    <property type="project" value="TreeGrafter"/>
</dbReference>
<dbReference type="InterPro" id="IPR033875">
    <property type="entry name" value="FlhG"/>
</dbReference>
<dbReference type="Proteomes" id="UP000885738">
    <property type="component" value="Unassembled WGS sequence"/>
</dbReference>
<keyword evidence="1" id="KW-0547">Nucleotide-binding</keyword>
<reference evidence="4" key="1">
    <citation type="journal article" date="2020" name="mSystems">
        <title>Genome- and Community-Level Interaction Insights into Carbon Utilization and Element Cycling Functions of Hydrothermarchaeota in Hydrothermal Sediment.</title>
        <authorList>
            <person name="Zhou Z."/>
            <person name="Liu Y."/>
            <person name="Xu W."/>
            <person name="Pan J."/>
            <person name="Luo Z.H."/>
            <person name="Li M."/>
        </authorList>
    </citation>
    <scope>NUCLEOTIDE SEQUENCE [LARGE SCALE GENOMIC DNA]</scope>
    <source>
        <strain evidence="4">HyVt-389</strain>
    </source>
</reference>
<dbReference type="CDD" id="cd02038">
    <property type="entry name" value="FlhG-like"/>
    <property type="match status" value="1"/>
</dbReference>
<dbReference type="PANTHER" id="PTHR43384">
    <property type="entry name" value="SEPTUM SITE-DETERMINING PROTEIN MIND HOMOLOG, CHLOROPLASTIC-RELATED"/>
    <property type="match status" value="1"/>
</dbReference>
<dbReference type="GO" id="GO:0005524">
    <property type="term" value="F:ATP binding"/>
    <property type="evidence" value="ECO:0007669"/>
    <property type="project" value="UniProtKB-KW"/>
</dbReference>
<dbReference type="GO" id="GO:0051782">
    <property type="term" value="P:negative regulation of cell division"/>
    <property type="evidence" value="ECO:0007669"/>
    <property type="project" value="TreeGrafter"/>
</dbReference>
<evidence type="ECO:0000259" key="3">
    <source>
        <dbReference type="Pfam" id="PF13614"/>
    </source>
</evidence>
<feature type="domain" description="AAA" evidence="3">
    <location>
        <begin position="6"/>
        <end position="153"/>
    </location>
</feature>
<dbReference type="EMBL" id="DRIH01000057">
    <property type="protein sequence ID" value="HEC67517.1"/>
    <property type="molecule type" value="Genomic_DNA"/>
</dbReference>
<accession>A0A7C1VZA3</accession>
<gene>
    <name evidence="4" type="ORF">ENI35_01685</name>
</gene>
<dbReference type="GO" id="GO:0005829">
    <property type="term" value="C:cytosol"/>
    <property type="evidence" value="ECO:0007669"/>
    <property type="project" value="TreeGrafter"/>
</dbReference>
<dbReference type="SUPFAM" id="SSF52540">
    <property type="entry name" value="P-loop containing nucleoside triphosphate hydrolases"/>
    <property type="match status" value="1"/>
</dbReference>
<dbReference type="AlphaFoldDB" id="A0A7C1VZA3"/>
<sequence length="276" mass="31147">MKNPVRTIAFTSGKGGVGKTNTVINLGLSLVYMGKKVLIIDADLGLANVDVLLGLFCKYNTSHVFSGDKTLNEIIIEIPQGLLIIPASSGVQELTQLDYEKKLILLNEIDSLNYDIDFLFIDTAPGISSNVMYFNIAAQERVLIVTPEPSSLTDAYATIKVLSTKYKQRYFKLIVNWVRNFRQAKEVYKKLTRVVNRFLNGVSIEYLGFIPYDESLKKAVARQKPVVDIYPNCYCSKKFIDLARNICQQSVPSYFDGNIKFFWKRLLLDTTIVDVG</sequence>
<organism evidence="4">
    <name type="scientific">Desulfofervidus auxilii</name>
    <dbReference type="NCBI Taxonomy" id="1621989"/>
    <lineage>
        <taxon>Bacteria</taxon>
        <taxon>Pseudomonadati</taxon>
        <taxon>Thermodesulfobacteriota</taxon>
        <taxon>Candidatus Desulfofervidia</taxon>
        <taxon>Candidatus Desulfofervidales</taxon>
        <taxon>Candidatus Desulfofervidaceae</taxon>
        <taxon>Candidatus Desulfofervidus</taxon>
    </lineage>
</organism>
<dbReference type="InterPro" id="IPR025501">
    <property type="entry name" value="MinD_FleN"/>
</dbReference>
<evidence type="ECO:0000256" key="1">
    <source>
        <dbReference type="ARBA" id="ARBA00022741"/>
    </source>
</evidence>
<evidence type="ECO:0000256" key="2">
    <source>
        <dbReference type="ARBA" id="ARBA00022840"/>
    </source>
</evidence>
<name>A0A7C1VZA3_DESA2</name>
<dbReference type="InterPro" id="IPR050625">
    <property type="entry name" value="ParA/MinD_ATPase"/>
</dbReference>